<comment type="caution">
    <text evidence="3">The sequence shown here is derived from an EMBL/GenBank/DDBJ whole genome shotgun (WGS) entry which is preliminary data.</text>
</comment>
<dbReference type="GO" id="GO:0046872">
    <property type="term" value="F:metal ion binding"/>
    <property type="evidence" value="ECO:0007669"/>
    <property type="project" value="UniProtKB-KW"/>
</dbReference>
<dbReference type="PANTHER" id="PTHR35848">
    <property type="entry name" value="OXALATE-BINDING PROTEIN"/>
    <property type="match status" value="1"/>
</dbReference>
<evidence type="ECO:0000256" key="1">
    <source>
        <dbReference type="ARBA" id="ARBA00022723"/>
    </source>
</evidence>
<protein>
    <submittedName>
        <fullName evidence="3">Cupin 2, conserved barrel domain protein</fullName>
    </submittedName>
</protein>
<proteinExistence type="predicted"/>
<dbReference type="EMBL" id="QOQW01000032">
    <property type="protein sequence ID" value="RCK77815.1"/>
    <property type="molecule type" value="Genomic_DNA"/>
</dbReference>
<gene>
    <name evidence="3" type="ORF">OZSIB_2584</name>
</gene>
<organism evidence="3 4">
    <name type="scientific">Candidatus Ozemobacter sibiricus</name>
    <dbReference type="NCBI Taxonomy" id="2268124"/>
    <lineage>
        <taxon>Bacteria</taxon>
        <taxon>Candidatus Ozemobacteria</taxon>
        <taxon>Candidatus Ozemobacterales</taxon>
        <taxon>Candidatus Ozemobacteraceae</taxon>
        <taxon>Candidatus Ozemobacter</taxon>
    </lineage>
</organism>
<dbReference type="Pfam" id="PF07883">
    <property type="entry name" value="Cupin_2"/>
    <property type="match status" value="1"/>
</dbReference>
<sequence>MFEYRSLPEIIKHNVRGGHGEVRCRDYLKGGDVDLPFQAFNLNEMQPGATIPEHQHTDEAEFYFVVAGRGVGYHNGRRFAVGPGDAWFCRPGETHGIENTTVPGQVLSFVSVFFARTKE</sequence>
<accession>A0A367ZI95</accession>
<evidence type="ECO:0000259" key="2">
    <source>
        <dbReference type="Pfam" id="PF07883"/>
    </source>
</evidence>
<dbReference type="Gene3D" id="2.60.120.10">
    <property type="entry name" value="Jelly Rolls"/>
    <property type="match status" value="1"/>
</dbReference>
<dbReference type="InterPro" id="IPR014710">
    <property type="entry name" value="RmlC-like_jellyroll"/>
</dbReference>
<dbReference type="InterPro" id="IPR013096">
    <property type="entry name" value="Cupin_2"/>
</dbReference>
<dbReference type="PANTHER" id="PTHR35848:SF6">
    <property type="entry name" value="CUPIN TYPE-2 DOMAIN-CONTAINING PROTEIN"/>
    <property type="match status" value="1"/>
</dbReference>
<reference evidence="3 4" key="1">
    <citation type="submission" date="2018-05" db="EMBL/GenBank/DDBJ databases">
        <title>A metagenomic window into the 2 km-deep terrestrial subsurface aquifer revealed taxonomically and functionally diverse microbial community comprising novel uncultured bacterial lineages.</title>
        <authorList>
            <person name="Kadnikov V.V."/>
            <person name="Mardanov A.V."/>
            <person name="Beletsky A.V."/>
            <person name="Banks D."/>
            <person name="Pimenov N.V."/>
            <person name="Frank Y.A."/>
            <person name="Karnachuk O.V."/>
            <person name="Ravin N.V."/>
        </authorList>
    </citation>
    <scope>NUCLEOTIDE SEQUENCE [LARGE SCALE GENOMIC DNA]</scope>
    <source>
        <strain evidence="3">BY5</strain>
    </source>
</reference>
<dbReference type="Proteomes" id="UP000252355">
    <property type="component" value="Unassembled WGS sequence"/>
</dbReference>
<keyword evidence="1" id="KW-0479">Metal-binding</keyword>
<evidence type="ECO:0000313" key="3">
    <source>
        <dbReference type="EMBL" id="RCK77815.1"/>
    </source>
</evidence>
<dbReference type="SUPFAM" id="SSF51182">
    <property type="entry name" value="RmlC-like cupins"/>
    <property type="match status" value="1"/>
</dbReference>
<dbReference type="InterPro" id="IPR011051">
    <property type="entry name" value="RmlC_Cupin_sf"/>
</dbReference>
<name>A0A367ZI95_9BACT</name>
<dbReference type="AlphaFoldDB" id="A0A367ZI95"/>
<dbReference type="InterPro" id="IPR051610">
    <property type="entry name" value="GPI/OXD"/>
</dbReference>
<evidence type="ECO:0000313" key="4">
    <source>
        <dbReference type="Proteomes" id="UP000252355"/>
    </source>
</evidence>
<feature type="domain" description="Cupin type-2" evidence="2">
    <location>
        <begin position="44"/>
        <end position="107"/>
    </location>
</feature>